<evidence type="ECO:0000313" key="4">
    <source>
        <dbReference type="EMBL" id="KAK4365642.1"/>
    </source>
</evidence>
<feature type="chain" id="PRO_5041899549" evidence="3">
    <location>
        <begin position="24"/>
        <end position="129"/>
    </location>
</feature>
<evidence type="ECO:0000256" key="2">
    <source>
        <dbReference type="SAM" id="Phobius"/>
    </source>
</evidence>
<sequence length="129" mass="14235">MDPSLLILTLNICFCFLAIAVQSQQNVSPPPQPSQPPPPPPPPHPPPPLPRPPPPPHHRRHPPPPPKSVHSAPKMTESKHDKSHGKSRKKPNWGKKLGFMFVGVAGILQVCVVAFLLIKRRQLLKADSR</sequence>
<comment type="caution">
    <text evidence="4">The sequence shown here is derived from an EMBL/GenBank/DDBJ whole genome shotgun (WGS) entry which is preliminary data.</text>
</comment>
<dbReference type="AlphaFoldDB" id="A0AAE1S9Z5"/>
<reference evidence="4" key="1">
    <citation type="submission" date="2023-12" db="EMBL/GenBank/DDBJ databases">
        <title>Genome assembly of Anisodus tanguticus.</title>
        <authorList>
            <person name="Wang Y.-J."/>
        </authorList>
    </citation>
    <scope>NUCLEOTIDE SEQUENCE</scope>
    <source>
        <strain evidence="4">KB-2021</strain>
        <tissue evidence="4">Leaf</tissue>
    </source>
</reference>
<evidence type="ECO:0000256" key="3">
    <source>
        <dbReference type="SAM" id="SignalP"/>
    </source>
</evidence>
<keyword evidence="2" id="KW-0472">Membrane</keyword>
<organism evidence="4 5">
    <name type="scientific">Anisodus tanguticus</name>
    <dbReference type="NCBI Taxonomy" id="243964"/>
    <lineage>
        <taxon>Eukaryota</taxon>
        <taxon>Viridiplantae</taxon>
        <taxon>Streptophyta</taxon>
        <taxon>Embryophyta</taxon>
        <taxon>Tracheophyta</taxon>
        <taxon>Spermatophyta</taxon>
        <taxon>Magnoliopsida</taxon>
        <taxon>eudicotyledons</taxon>
        <taxon>Gunneridae</taxon>
        <taxon>Pentapetalae</taxon>
        <taxon>asterids</taxon>
        <taxon>lamiids</taxon>
        <taxon>Solanales</taxon>
        <taxon>Solanaceae</taxon>
        <taxon>Solanoideae</taxon>
        <taxon>Hyoscyameae</taxon>
        <taxon>Anisodus</taxon>
    </lineage>
</organism>
<dbReference type="Proteomes" id="UP001291623">
    <property type="component" value="Unassembled WGS sequence"/>
</dbReference>
<feature type="region of interest" description="Disordered" evidence="1">
    <location>
        <begin position="25"/>
        <end position="94"/>
    </location>
</feature>
<feature type="transmembrane region" description="Helical" evidence="2">
    <location>
        <begin position="97"/>
        <end position="118"/>
    </location>
</feature>
<proteinExistence type="predicted"/>
<protein>
    <submittedName>
        <fullName evidence="4">Uncharacterized protein</fullName>
    </submittedName>
</protein>
<keyword evidence="5" id="KW-1185">Reference proteome</keyword>
<evidence type="ECO:0000313" key="5">
    <source>
        <dbReference type="Proteomes" id="UP001291623"/>
    </source>
</evidence>
<gene>
    <name evidence="4" type="ORF">RND71_013522</name>
</gene>
<dbReference type="EMBL" id="JAVYJV010000007">
    <property type="protein sequence ID" value="KAK4365642.1"/>
    <property type="molecule type" value="Genomic_DNA"/>
</dbReference>
<feature type="signal peptide" evidence="3">
    <location>
        <begin position="1"/>
        <end position="23"/>
    </location>
</feature>
<keyword evidence="2" id="KW-0812">Transmembrane</keyword>
<dbReference type="PANTHER" id="PTHR36721:SF1">
    <property type="entry name" value="OS04G0446401 PROTEIN"/>
    <property type="match status" value="1"/>
</dbReference>
<accession>A0AAE1S9Z5</accession>
<feature type="compositionally biased region" description="Pro residues" evidence="1">
    <location>
        <begin position="28"/>
        <end position="55"/>
    </location>
</feature>
<name>A0AAE1S9Z5_9SOLA</name>
<evidence type="ECO:0000256" key="1">
    <source>
        <dbReference type="SAM" id="MobiDB-lite"/>
    </source>
</evidence>
<keyword evidence="2" id="KW-1133">Transmembrane helix</keyword>
<dbReference type="PANTHER" id="PTHR36721">
    <property type="entry name" value="PROLINE-RICH FAMILY PROTEIN"/>
    <property type="match status" value="1"/>
</dbReference>
<keyword evidence="3" id="KW-0732">Signal</keyword>
<feature type="compositionally biased region" description="Basic residues" evidence="1">
    <location>
        <begin position="81"/>
        <end position="93"/>
    </location>
</feature>